<comment type="caution">
    <text evidence="2">The sequence shown here is derived from an EMBL/GenBank/DDBJ whole genome shotgun (WGS) entry which is preliminary data.</text>
</comment>
<name>A0A7U2LD16_XANCI</name>
<dbReference type="RefSeq" id="WP_026007070.1">
    <property type="nucleotide sequence ID" value="NZ_CAVLHM010000047.1"/>
</dbReference>
<proteinExistence type="predicted"/>
<dbReference type="AlphaFoldDB" id="A0A7U2LD16"/>
<accession>A0A7U2LD16</accession>
<feature type="transmembrane region" description="Helical" evidence="1">
    <location>
        <begin position="21"/>
        <end position="38"/>
    </location>
</feature>
<dbReference type="Proteomes" id="UP000653002">
    <property type="component" value="Unassembled WGS sequence"/>
</dbReference>
<organism evidence="2 3">
    <name type="scientific">Xanthomonas citri pv. citri</name>
    <dbReference type="NCBI Taxonomy" id="611301"/>
    <lineage>
        <taxon>Bacteria</taxon>
        <taxon>Pseudomonadati</taxon>
        <taxon>Pseudomonadota</taxon>
        <taxon>Gammaproteobacteria</taxon>
        <taxon>Lysobacterales</taxon>
        <taxon>Lysobacteraceae</taxon>
        <taxon>Xanthomonas</taxon>
    </lineage>
</organism>
<sequence>MCEIRHSAARLTDHAHAQTRAMLHCSVICSLMIAIFICEQSGTYRMVDVAMLSFCSTDSPGTRSCALLAERRA</sequence>
<keyword evidence="1" id="KW-0812">Transmembrane</keyword>
<reference evidence="2" key="1">
    <citation type="submission" date="2020-01" db="EMBL/GenBank/DDBJ databases">
        <authorList>
            <person name="Richard D."/>
        </authorList>
    </citation>
    <scope>NUCLEOTIDE SEQUENCE</scope>
    <source>
        <strain evidence="2">JP541</strain>
    </source>
</reference>
<keyword evidence="1" id="KW-1133">Transmembrane helix</keyword>
<dbReference type="GeneID" id="66913169"/>
<dbReference type="EMBL" id="JAABFR010000086">
    <property type="protein sequence ID" value="MBD4334797.1"/>
    <property type="molecule type" value="Genomic_DNA"/>
</dbReference>
<keyword evidence="1" id="KW-0472">Membrane</keyword>
<gene>
    <name evidence="2" type="ORF">GUH15_01635</name>
</gene>
<evidence type="ECO:0000313" key="3">
    <source>
        <dbReference type="Proteomes" id="UP000653002"/>
    </source>
</evidence>
<protein>
    <submittedName>
        <fullName evidence="2">Uncharacterized protein</fullName>
    </submittedName>
</protein>
<evidence type="ECO:0000313" key="2">
    <source>
        <dbReference type="EMBL" id="MBD4334797.1"/>
    </source>
</evidence>
<evidence type="ECO:0000256" key="1">
    <source>
        <dbReference type="SAM" id="Phobius"/>
    </source>
</evidence>